<dbReference type="RefSeq" id="WP_078218978.1">
    <property type="nucleotide sequence ID" value="NZ_MUXZ01000028.1"/>
</dbReference>
<dbReference type="PANTHER" id="PTHR47396:SF1">
    <property type="entry name" value="ATP-DEPENDENT HELICASE IRC3-RELATED"/>
    <property type="match status" value="1"/>
</dbReference>
<gene>
    <name evidence="3" type="ORF">NCTC1659_01933</name>
</gene>
<dbReference type="EMBL" id="UGHF01000001">
    <property type="protein sequence ID" value="STO60638.1"/>
    <property type="molecule type" value="Genomic_DNA"/>
</dbReference>
<evidence type="ECO:0000259" key="2">
    <source>
        <dbReference type="SMART" id="SM00487"/>
    </source>
</evidence>
<dbReference type="GO" id="GO:0005524">
    <property type="term" value="F:ATP binding"/>
    <property type="evidence" value="ECO:0007669"/>
    <property type="project" value="InterPro"/>
</dbReference>
<keyword evidence="1" id="KW-1133">Transmembrane helix</keyword>
<dbReference type="InterPro" id="IPR006935">
    <property type="entry name" value="Helicase/UvrB_N"/>
</dbReference>
<dbReference type="AlphaFoldDB" id="A0A1V4AZN3"/>
<dbReference type="REBASE" id="431573">
    <property type="entry name" value="Hha1659ORF1934P"/>
</dbReference>
<proteinExistence type="predicted"/>
<dbReference type="Pfam" id="PF04851">
    <property type="entry name" value="ResIII"/>
    <property type="match status" value="1"/>
</dbReference>
<dbReference type="Proteomes" id="UP000254329">
    <property type="component" value="Unassembled WGS sequence"/>
</dbReference>
<feature type="transmembrane region" description="Helical" evidence="1">
    <location>
        <begin position="72"/>
        <end position="94"/>
    </location>
</feature>
<keyword evidence="1" id="KW-0472">Membrane</keyword>
<evidence type="ECO:0000313" key="4">
    <source>
        <dbReference type="Proteomes" id="UP000254329"/>
    </source>
</evidence>
<keyword evidence="1" id="KW-0812">Transmembrane</keyword>
<dbReference type="InterPro" id="IPR027417">
    <property type="entry name" value="P-loop_NTPase"/>
</dbReference>
<dbReference type="PANTHER" id="PTHR47396">
    <property type="entry name" value="TYPE I RESTRICTION ENZYME ECOKI R PROTEIN"/>
    <property type="match status" value="1"/>
</dbReference>
<feature type="domain" description="Helicase ATP-binding" evidence="2">
    <location>
        <begin position="35"/>
        <end position="280"/>
    </location>
</feature>
<dbReference type="SUPFAM" id="SSF52540">
    <property type="entry name" value="P-loop containing nucleoside triphosphate hydrolases"/>
    <property type="match status" value="1"/>
</dbReference>
<evidence type="ECO:0000256" key="1">
    <source>
        <dbReference type="SAM" id="Phobius"/>
    </source>
</evidence>
<reference evidence="3 4" key="1">
    <citation type="submission" date="2018-06" db="EMBL/GenBank/DDBJ databases">
        <authorList>
            <consortium name="Pathogen Informatics"/>
            <person name="Doyle S."/>
        </authorList>
    </citation>
    <scope>NUCLEOTIDE SEQUENCE [LARGE SCALE GENOMIC DNA]</scope>
    <source>
        <strain evidence="3 4">NCTC1659</strain>
    </source>
</reference>
<name>A0A1V4AZN3_9PAST</name>
<dbReference type="STRING" id="733.B0186_08805"/>
<keyword evidence="4" id="KW-1185">Reference proteome</keyword>
<accession>A0A1V4AZN3</accession>
<dbReference type="InterPro" id="IPR014001">
    <property type="entry name" value="Helicase_ATP-bd"/>
</dbReference>
<organism evidence="3 4">
    <name type="scientific">Canicola haemoglobinophilus</name>
    <dbReference type="NCBI Taxonomy" id="733"/>
    <lineage>
        <taxon>Bacteria</taxon>
        <taxon>Pseudomonadati</taxon>
        <taxon>Pseudomonadota</taxon>
        <taxon>Gammaproteobacteria</taxon>
        <taxon>Pasteurellales</taxon>
        <taxon>Pasteurellaceae</taxon>
        <taxon>Canicola</taxon>
    </lineage>
</organism>
<dbReference type="SMART" id="SM00487">
    <property type="entry name" value="DEXDc"/>
    <property type="match status" value="1"/>
</dbReference>
<dbReference type="InterPro" id="IPR050742">
    <property type="entry name" value="Helicase_Restrict-Modif_Enz"/>
</dbReference>
<sequence length="912" mass="106297">MEKNLVDIIESRKEIYLEDGDENKFAIPEFVSKNLKYPFFDWQKSALENFLIFDRTKYFKDFPELKNKPTHLLFNMATGAGKTMMMAALILYYYQKGYRHFLFFVNQNNIVDKTENNFIDSNHNKYLFQPKILLSDQVIPIKKVDTFSLSPQGIEIKFTSIQKLYNDIHIERENQTTLSDLHQLNIVMLGDEAHHLNTQTKKKQTAFDFNTEISGKASSDEIERKGWEHLVLELLLNKNGKPSENVLLEFTATLPENEEIAKKYADKIIAKFALKDFLQAGFTKEINLVSSTLAKKERVLHALLFAWYRHQIAIKYGIANFKPVMLFRSKTIDNSREDYEQFLHWTQNASGQDFAFLTALLQNLSDGDNANQQGKTRTEQALQFMQDNQFTFEHLANWVKGNYQHHNVIITNSQTNKTKTEKTDAETEKLLNNLEAIDNPVRAIFTVDRLTEGWDVLNLFDIVRLYEGQNSGGSTKKSGKTAAATVSEKQLIGRGVRYFPFAFEEKLPNKRKFDGIEHELKILEELFYYTFDEQSRYISELKSELRKDGYLPEKEDKVKVTFAIKPELAQNQSFRNLLIWANKKVKNPYAKANNGNSLRALNFCLSYQVHSNNLVQEVQFKVDEQAEKTLQLGVEENRSLTLKIKEIEPHIFNKAIHIKGKNSQSLFHFHRLRDKLAIKSRRELQTDLLSEWKVEFLGLDVYRGVSNQDKLQACLQILEKMEQHLNEKDCQFIGTKEFTAKKLWQVFGTAKQKWVKKELIKDEVAKPDWYAIDHFAGTSLEAELVNFIAKRMGDLSENYDFHLLRNEEVFKLSNFADGEGFMPDFILLLKTKQKSAVEGVDDFLHYQIFIEPKGEHLTEKDQWKETFLQQISAEYGKDRILHKETPHYRLIGLPFYTENSEQFSQSFNDFCA</sequence>
<dbReference type="GO" id="GO:0005829">
    <property type="term" value="C:cytosol"/>
    <property type="evidence" value="ECO:0007669"/>
    <property type="project" value="TreeGrafter"/>
</dbReference>
<evidence type="ECO:0000313" key="3">
    <source>
        <dbReference type="EMBL" id="STO60638.1"/>
    </source>
</evidence>
<dbReference type="GO" id="GO:0003677">
    <property type="term" value="F:DNA binding"/>
    <property type="evidence" value="ECO:0007669"/>
    <property type="project" value="InterPro"/>
</dbReference>
<dbReference type="Gene3D" id="3.40.50.300">
    <property type="entry name" value="P-loop containing nucleotide triphosphate hydrolases"/>
    <property type="match status" value="1"/>
</dbReference>
<dbReference type="CDD" id="cd18785">
    <property type="entry name" value="SF2_C"/>
    <property type="match status" value="1"/>
</dbReference>
<protein>
    <submittedName>
        <fullName evidence="3">Type III restriction-modification system enzyme</fullName>
    </submittedName>
</protein>
<dbReference type="GO" id="GO:0016787">
    <property type="term" value="F:hydrolase activity"/>
    <property type="evidence" value="ECO:0007669"/>
    <property type="project" value="InterPro"/>
</dbReference>